<dbReference type="Pfam" id="PF12945">
    <property type="entry name" value="PilZNR"/>
    <property type="match status" value="1"/>
</dbReference>
<evidence type="ECO:0000259" key="1">
    <source>
        <dbReference type="Pfam" id="PF07238"/>
    </source>
</evidence>
<dbReference type="Proteomes" id="UP000502196">
    <property type="component" value="Chromosome"/>
</dbReference>
<feature type="domain" description="Type III secretion system flagellar brake protein YcgR PilZN" evidence="2">
    <location>
        <begin position="17"/>
        <end position="97"/>
    </location>
</feature>
<evidence type="ECO:0000313" key="3">
    <source>
        <dbReference type="EMBL" id="CAB3394773.1"/>
    </source>
</evidence>
<accession>A0A6F9ED40</accession>
<protein>
    <recommendedName>
        <fullName evidence="5">PilZ domain-containing protein</fullName>
    </recommendedName>
</protein>
<dbReference type="EMBL" id="LR792683">
    <property type="protein sequence ID" value="CAB3394773.1"/>
    <property type="molecule type" value="Genomic_DNA"/>
</dbReference>
<evidence type="ECO:0008006" key="5">
    <source>
        <dbReference type="Google" id="ProtNLM"/>
    </source>
</evidence>
<organism evidence="3 4">
    <name type="scientific">Kyrpidia spormannii</name>
    <dbReference type="NCBI Taxonomy" id="2055160"/>
    <lineage>
        <taxon>Bacteria</taxon>
        <taxon>Bacillati</taxon>
        <taxon>Bacillota</taxon>
        <taxon>Bacilli</taxon>
        <taxon>Bacillales</taxon>
        <taxon>Alicyclobacillaceae</taxon>
        <taxon>Kyrpidia</taxon>
    </lineage>
</organism>
<name>A0A6F9ED40_9BACL</name>
<dbReference type="Gene3D" id="2.40.10.220">
    <property type="entry name" value="predicted glycosyltransferase like domains"/>
    <property type="match status" value="1"/>
</dbReference>
<dbReference type="InterPro" id="IPR009926">
    <property type="entry name" value="T3SS_YcgR_PilZN"/>
</dbReference>
<dbReference type="AlphaFoldDB" id="A0A6F9ED40"/>
<dbReference type="GO" id="GO:0035438">
    <property type="term" value="F:cyclic-di-GMP binding"/>
    <property type="evidence" value="ECO:0007669"/>
    <property type="project" value="InterPro"/>
</dbReference>
<reference evidence="3 4" key="1">
    <citation type="submission" date="2020-04" db="EMBL/GenBank/DDBJ databases">
        <authorList>
            <person name="Hogendoorn C."/>
        </authorList>
    </citation>
    <scope>NUCLEOTIDE SEQUENCE [LARGE SCALE GENOMIC DNA]</scope>
    <source>
        <strain evidence="3">COOX1</strain>
    </source>
</reference>
<feature type="domain" description="PilZ" evidence="1">
    <location>
        <begin position="105"/>
        <end position="198"/>
    </location>
</feature>
<evidence type="ECO:0000259" key="2">
    <source>
        <dbReference type="Pfam" id="PF12945"/>
    </source>
</evidence>
<dbReference type="InterPro" id="IPR009875">
    <property type="entry name" value="PilZ_domain"/>
</dbReference>
<proteinExistence type="predicted"/>
<dbReference type="SUPFAM" id="SSF141371">
    <property type="entry name" value="PilZ domain-like"/>
    <property type="match status" value="1"/>
</dbReference>
<sequence length="211" mass="24629">MDQRARGALREEFFLIKPGFKVHGEYQAGEETVQFESVVYDIQDNKFWVLWPNVAGLKNQTEIRVRIFPRKGDCYVATTRVTGRVHGEAELLELEMPQRWERERRRQYFRVPVDVPVTWDDHKGRCVNLSGNGCLFIAQANLKPGDELELTLELPALQLPVRARVVRVEPLLASRSRIACTFLHVDERHLDTLLRFLLDRQRKLIQEGRLP</sequence>
<dbReference type="Pfam" id="PF07238">
    <property type="entry name" value="PilZ"/>
    <property type="match status" value="1"/>
</dbReference>
<evidence type="ECO:0000313" key="4">
    <source>
        <dbReference type="Proteomes" id="UP000502196"/>
    </source>
</evidence>
<gene>
    <name evidence="3" type="ORF">COOX1_2584</name>
</gene>